<name>A0ABX5J2F6_9RHOB</name>
<dbReference type="RefSeq" id="WP_069331779.1">
    <property type="nucleotide sequence ID" value="NZ_MABH01000122.1"/>
</dbReference>
<gene>
    <name evidence="2" type="ORF">C8J29_11173</name>
</gene>
<evidence type="ECO:0000256" key="1">
    <source>
        <dbReference type="SAM" id="SignalP"/>
    </source>
</evidence>
<keyword evidence="1" id="KW-0732">Signal</keyword>
<organism evidence="2 3">
    <name type="scientific">Cereibacter johrii</name>
    <dbReference type="NCBI Taxonomy" id="445629"/>
    <lineage>
        <taxon>Bacteria</taxon>
        <taxon>Pseudomonadati</taxon>
        <taxon>Pseudomonadota</taxon>
        <taxon>Alphaproteobacteria</taxon>
        <taxon>Rhodobacterales</taxon>
        <taxon>Paracoccaceae</taxon>
        <taxon>Cereibacter</taxon>
    </lineage>
</organism>
<accession>A0ABX5J2F6</accession>
<dbReference type="EMBL" id="PZZW01000011">
    <property type="protein sequence ID" value="PTM75593.1"/>
    <property type="molecule type" value="Genomic_DNA"/>
</dbReference>
<keyword evidence="3" id="KW-1185">Reference proteome</keyword>
<protein>
    <recommendedName>
        <fullName evidence="4">Beta-barrel porin 2</fullName>
    </recommendedName>
</protein>
<feature type="signal peptide" evidence="1">
    <location>
        <begin position="1"/>
        <end position="24"/>
    </location>
</feature>
<evidence type="ECO:0008006" key="4">
    <source>
        <dbReference type="Google" id="ProtNLM"/>
    </source>
</evidence>
<evidence type="ECO:0000313" key="2">
    <source>
        <dbReference type="EMBL" id="PTM75593.1"/>
    </source>
</evidence>
<evidence type="ECO:0000313" key="3">
    <source>
        <dbReference type="Proteomes" id="UP000240800"/>
    </source>
</evidence>
<comment type="caution">
    <text evidence="2">The sequence shown here is derived from an EMBL/GenBank/DDBJ whole genome shotgun (WGS) entry which is preliminary data.</text>
</comment>
<proteinExistence type="predicted"/>
<dbReference type="Proteomes" id="UP000240800">
    <property type="component" value="Unassembled WGS sequence"/>
</dbReference>
<sequence>MRLRRFTLTLSASALALAASIASADDKAILVEGTAGDKAPAPLTASDRGNGPARVVPLTGRFVINGETLDYGQGPSLSVLSLSGSSRDWDVEISGIHPIRQSLREQVGSDLYLREQTGWYFQATNVDRRRSVSVTRREAVDIYGFQLDLTVTGGCFFPDSAPDSYCTYTPSVEIDPESIDPDTLIPGAFIFGEEAGGEISQETHEALKAEGFQRGVDGGEEVVGLSLAVPNSGYESSESRSHLNSVERYESVDKRAIGGLYRFSQKLSSNSEEASLARTTRGLVFLNANEWTTEAAATQLLAWILPSASAPLQGTDRNARLSIGNNLFLAANNTWLPANSFTAYHAGVGHVEHARKPVRSAADTPKSIFNSFWMGFSPVRDIDTDTRVRLQTTGPRQSMLEDGYAFSQGGIDTGLAGDTAIYVVDQISERIAQLELANVDDLFIQSGLDLTRQDAMALCTTTETSRYRYVPHLAFSGNVTSGTSVFRYYAGAIVGDETNAYVGFDHSYTGLSGLSFYLRGEHYTHPDRDYFSTVEARISKAVQLGNGARLSFGLSAAEELDRAPAEQASVTLNDNDRTFDIAMSYRTPKGLTYSLSRRLVQAEDGEEDESTSIGFSYRASEDWSFTSQITPSSSEDAYIAARMGFSWRPLGKPGAPVLGVQWASIKYDYGEDQFGNELRDREDTLLVSYSMKF</sequence>
<feature type="chain" id="PRO_5047073314" description="Beta-barrel porin 2" evidence="1">
    <location>
        <begin position="25"/>
        <end position="693"/>
    </location>
</feature>
<reference evidence="2 3" key="1">
    <citation type="submission" date="2018-04" db="EMBL/GenBank/DDBJ databases">
        <title>Genomic Encyclopedia of Type Strains, Phase III (KMG-III): the genomes of soil and plant-associated and newly described type strains.</title>
        <authorList>
            <person name="Whitman W."/>
        </authorList>
    </citation>
    <scope>NUCLEOTIDE SEQUENCE [LARGE SCALE GENOMIC DNA]</scope>
    <source>
        <strain evidence="2 3">JA192</strain>
    </source>
</reference>